<dbReference type="OrthoDB" id="9809318at2"/>
<keyword evidence="3" id="KW-0597">Phosphoprotein</keyword>
<dbReference type="GO" id="GO:0003677">
    <property type="term" value="F:DNA binding"/>
    <property type="evidence" value="ECO:0007669"/>
    <property type="project" value="InterPro"/>
</dbReference>
<dbReference type="InterPro" id="IPR011006">
    <property type="entry name" value="CheY-like_superfamily"/>
</dbReference>
<dbReference type="Pfam" id="PF04397">
    <property type="entry name" value="LytTR"/>
    <property type="match status" value="1"/>
</dbReference>
<comment type="function">
    <text evidence="2">May play the central regulatory role in sporulation. It may be an element of the effector pathway responsible for the activation of sporulation genes in response to nutritional stress. Spo0A may act in concert with spo0H (a sigma factor) to control the expression of some genes that are critical to the sporulation process.</text>
</comment>
<keyword evidence="7" id="KW-1185">Reference proteome</keyword>
<sequence>MDLRVIIADDDDGMRLLLKKALDKQNDIQIVGEGVDGEEALHLYETLNPDVVFLDVEMPKINGIECAKKIADINPKAVIIFVTAFNDYMPQAFELYAFDYLIKPFKIDRLKQTIERIKSIETKEDTALIHKIIKYEKGLEKLIVKNKEGLSFVDIKDIIIIQRENRSTVLYTEKDSFSTSESLSILEEKLDRNLFFRSHKSYIINISMIEKIYPYGRWTYIVKLKNTDKDALLTHERFNDLERIFTS</sequence>
<dbReference type="InterPro" id="IPR007492">
    <property type="entry name" value="LytTR_DNA-bd_dom"/>
</dbReference>
<dbReference type="GO" id="GO:0000156">
    <property type="term" value="F:phosphorelay response regulator activity"/>
    <property type="evidence" value="ECO:0007669"/>
    <property type="project" value="InterPro"/>
</dbReference>
<dbReference type="SUPFAM" id="SSF52172">
    <property type="entry name" value="CheY-like"/>
    <property type="match status" value="1"/>
</dbReference>
<dbReference type="PROSITE" id="PS50110">
    <property type="entry name" value="RESPONSE_REGULATORY"/>
    <property type="match status" value="1"/>
</dbReference>
<feature type="domain" description="Response regulatory" evidence="4">
    <location>
        <begin position="4"/>
        <end position="118"/>
    </location>
</feature>
<name>A0A833M731_9FIRM</name>
<dbReference type="AlphaFoldDB" id="A0A833M731"/>
<organism evidence="6 7">
    <name type="scientific">Alkaliphilus serpentinus</name>
    <dbReference type="NCBI Taxonomy" id="1482731"/>
    <lineage>
        <taxon>Bacteria</taxon>
        <taxon>Bacillati</taxon>
        <taxon>Bacillota</taxon>
        <taxon>Clostridia</taxon>
        <taxon>Peptostreptococcales</taxon>
        <taxon>Natronincolaceae</taxon>
        <taxon>Alkaliphilus</taxon>
    </lineage>
</organism>
<proteinExistence type="predicted"/>
<protein>
    <recommendedName>
        <fullName evidence="1">Stage 0 sporulation protein A homolog</fullName>
    </recommendedName>
</protein>
<dbReference type="Proteomes" id="UP000465601">
    <property type="component" value="Unassembled WGS sequence"/>
</dbReference>
<dbReference type="InterPro" id="IPR001789">
    <property type="entry name" value="Sig_transdc_resp-reg_receiver"/>
</dbReference>
<evidence type="ECO:0000259" key="4">
    <source>
        <dbReference type="PROSITE" id="PS50110"/>
    </source>
</evidence>
<evidence type="ECO:0000256" key="2">
    <source>
        <dbReference type="ARBA" id="ARBA00024867"/>
    </source>
</evidence>
<feature type="domain" description="HTH LytTR-type" evidence="5">
    <location>
        <begin position="142"/>
        <end position="226"/>
    </location>
</feature>
<dbReference type="InterPro" id="IPR046947">
    <property type="entry name" value="LytR-like"/>
</dbReference>
<evidence type="ECO:0000313" key="6">
    <source>
        <dbReference type="EMBL" id="KAB3526340.1"/>
    </source>
</evidence>
<dbReference type="SMART" id="SM00448">
    <property type="entry name" value="REC"/>
    <property type="match status" value="1"/>
</dbReference>
<evidence type="ECO:0000256" key="3">
    <source>
        <dbReference type="PROSITE-ProRule" id="PRU00169"/>
    </source>
</evidence>
<dbReference type="Gene3D" id="2.40.50.1020">
    <property type="entry name" value="LytTr DNA-binding domain"/>
    <property type="match status" value="1"/>
</dbReference>
<evidence type="ECO:0000256" key="1">
    <source>
        <dbReference type="ARBA" id="ARBA00018672"/>
    </source>
</evidence>
<comment type="caution">
    <text evidence="6">The sequence shown here is derived from an EMBL/GenBank/DDBJ whole genome shotgun (WGS) entry which is preliminary data.</text>
</comment>
<dbReference type="PANTHER" id="PTHR37299">
    <property type="entry name" value="TRANSCRIPTIONAL REGULATOR-RELATED"/>
    <property type="match status" value="1"/>
</dbReference>
<dbReference type="SMART" id="SM00850">
    <property type="entry name" value="LytTR"/>
    <property type="match status" value="1"/>
</dbReference>
<evidence type="ECO:0000259" key="5">
    <source>
        <dbReference type="PROSITE" id="PS50930"/>
    </source>
</evidence>
<dbReference type="Pfam" id="PF00072">
    <property type="entry name" value="Response_reg"/>
    <property type="match status" value="1"/>
</dbReference>
<accession>A0A833M731</accession>
<dbReference type="Gene3D" id="3.40.50.2300">
    <property type="match status" value="1"/>
</dbReference>
<evidence type="ECO:0000313" key="7">
    <source>
        <dbReference type="Proteomes" id="UP000465601"/>
    </source>
</evidence>
<gene>
    <name evidence="6" type="ORF">F8153_13860</name>
</gene>
<feature type="modified residue" description="4-aspartylphosphate" evidence="3">
    <location>
        <position position="55"/>
    </location>
</feature>
<dbReference type="RefSeq" id="WP_151866950.1">
    <property type="nucleotide sequence ID" value="NZ_WBZB01000052.1"/>
</dbReference>
<dbReference type="EMBL" id="WBZB01000052">
    <property type="protein sequence ID" value="KAB3526340.1"/>
    <property type="molecule type" value="Genomic_DNA"/>
</dbReference>
<dbReference type="PANTHER" id="PTHR37299:SF1">
    <property type="entry name" value="STAGE 0 SPORULATION PROTEIN A HOMOLOG"/>
    <property type="match status" value="1"/>
</dbReference>
<reference evidence="6 7" key="1">
    <citation type="submission" date="2019-10" db="EMBL/GenBank/DDBJ databases">
        <title>Alkaliphilus serpentinus sp. nov. and Alkaliphilus pronyensis sp. nov., two novel anaerobic alkaliphilic species isolated from the serpentinized-hosted hydrothermal field of the Prony Bay (New Caledonia).</title>
        <authorList>
            <person name="Postec A."/>
        </authorList>
    </citation>
    <scope>NUCLEOTIDE SEQUENCE [LARGE SCALE GENOMIC DNA]</scope>
    <source>
        <strain evidence="6 7">LacT</strain>
    </source>
</reference>
<dbReference type="PROSITE" id="PS50930">
    <property type="entry name" value="HTH_LYTTR"/>
    <property type="match status" value="1"/>
</dbReference>